<evidence type="ECO:0000313" key="2">
    <source>
        <dbReference type="Proteomes" id="UP000297608"/>
    </source>
</evidence>
<proteinExistence type="predicted"/>
<dbReference type="RefSeq" id="WP_134535012.1">
    <property type="nucleotide sequence ID" value="NZ_SOFG01000014.1"/>
</dbReference>
<dbReference type="Proteomes" id="UP000297608">
    <property type="component" value="Unassembled WGS sequence"/>
</dbReference>
<keyword evidence="2" id="KW-1185">Reference proteome</keyword>
<evidence type="ECO:0000313" key="1">
    <source>
        <dbReference type="EMBL" id="TFB86319.1"/>
    </source>
</evidence>
<protein>
    <submittedName>
        <fullName evidence="1">Uncharacterized protein</fullName>
    </submittedName>
</protein>
<gene>
    <name evidence="1" type="ORF">E3O44_11980</name>
</gene>
<organism evidence="1 2">
    <name type="scientific">Cryobacterium algoricola</name>
    <dbReference type="NCBI Taxonomy" id="1259183"/>
    <lineage>
        <taxon>Bacteria</taxon>
        <taxon>Bacillati</taxon>
        <taxon>Actinomycetota</taxon>
        <taxon>Actinomycetes</taxon>
        <taxon>Micrococcales</taxon>
        <taxon>Microbacteriaceae</taxon>
        <taxon>Cryobacterium</taxon>
    </lineage>
</organism>
<dbReference type="EMBL" id="SOFG01000014">
    <property type="protein sequence ID" value="TFB86319.1"/>
    <property type="molecule type" value="Genomic_DNA"/>
</dbReference>
<sequence length="111" mass="12442">MDDVVVDADVDLTPFLLHDLQYGGFVPGEEDWEWHPDTISARIMIERALEAQLHRTVSQPVCPCAERGAVARALFISTVAHPGLNLAQYLARTATRKQTIEFIVHRSVYSP</sequence>
<comment type="caution">
    <text evidence="1">The sequence shown here is derived from an EMBL/GenBank/DDBJ whole genome shotgun (WGS) entry which is preliminary data.</text>
</comment>
<name>A0ABY2IDN2_9MICO</name>
<reference evidence="1 2" key="1">
    <citation type="submission" date="2019-03" db="EMBL/GenBank/DDBJ databases">
        <title>Genomics of glacier-inhabiting Cryobacterium strains.</title>
        <authorList>
            <person name="Liu Q."/>
            <person name="Xin Y.-H."/>
        </authorList>
    </citation>
    <scope>NUCLEOTIDE SEQUENCE [LARGE SCALE GENOMIC DNA]</scope>
    <source>
        <strain evidence="1 2">MDB2-B</strain>
    </source>
</reference>
<accession>A0ABY2IDN2</accession>